<evidence type="ECO:0000313" key="4">
    <source>
        <dbReference type="Proteomes" id="UP001597480"/>
    </source>
</evidence>
<dbReference type="Gene3D" id="3.20.20.140">
    <property type="entry name" value="Metal-dependent hydrolases"/>
    <property type="match status" value="1"/>
</dbReference>
<dbReference type="PANTHER" id="PTHR43668:SF2">
    <property type="entry name" value="ALLANTOINASE"/>
    <property type="match status" value="1"/>
</dbReference>
<reference evidence="4" key="1">
    <citation type="journal article" date="2019" name="Int. J. Syst. Evol. Microbiol.">
        <title>The Global Catalogue of Microorganisms (GCM) 10K type strain sequencing project: providing services to taxonomists for standard genome sequencing and annotation.</title>
        <authorList>
            <consortium name="The Broad Institute Genomics Platform"/>
            <consortium name="The Broad Institute Genome Sequencing Center for Infectious Disease"/>
            <person name="Wu L."/>
            <person name="Ma J."/>
        </authorList>
    </citation>
    <scope>NUCLEOTIDE SEQUENCE [LARGE SCALE GENOMIC DNA]</scope>
    <source>
        <strain evidence="4">KCTC 42107</strain>
    </source>
</reference>
<accession>A0ABW5P049</accession>
<dbReference type="InterPro" id="IPR050138">
    <property type="entry name" value="DHOase/Allantoinase_Hydrolase"/>
</dbReference>
<keyword evidence="1" id="KW-0665">Pyrimidine biosynthesis</keyword>
<dbReference type="InterPro" id="IPR004722">
    <property type="entry name" value="DHOase"/>
</dbReference>
<dbReference type="InterPro" id="IPR024403">
    <property type="entry name" value="DHOase_cat"/>
</dbReference>
<evidence type="ECO:0000259" key="2">
    <source>
        <dbReference type="Pfam" id="PF12890"/>
    </source>
</evidence>
<organism evidence="3 4">
    <name type="scientific">Flavobacterium suzhouense</name>
    <dbReference type="NCBI Taxonomy" id="1529638"/>
    <lineage>
        <taxon>Bacteria</taxon>
        <taxon>Pseudomonadati</taxon>
        <taxon>Bacteroidota</taxon>
        <taxon>Flavobacteriia</taxon>
        <taxon>Flavobacteriales</taxon>
        <taxon>Flavobacteriaceae</taxon>
        <taxon>Flavobacterium</taxon>
    </lineage>
</organism>
<dbReference type="SUPFAM" id="SSF51338">
    <property type="entry name" value="Composite domain of metallo-dependent hydrolases"/>
    <property type="match status" value="1"/>
</dbReference>
<comment type="caution">
    <text evidence="3">The sequence shown here is derived from an EMBL/GenBank/DDBJ whole genome shotgun (WGS) entry which is preliminary data.</text>
</comment>
<dbReference type="Pfam" id="PF12890">
    <property type="entry name" value="DHOase"/>
    <property type="match status" value="1"/>
</dbReference>
<sequence>MNLIFKNAVIIDKNSPFHKQAVDIQVENGIIKKIAKNIAPDGFDTVELDNLHISKGWFDSSVSLGEPGYEDRETLANGLNVAAKSGFTDIALQPTGNPIAERQADISFLLTKSATAATKLHPIGALTKNSEGKDIAELFDMKNAGAVAFGDYNKSITDAGILKIALQYVQDFDGLVIAFAQDNNIKGKGVVHEGVVSTRLGLKGIPTLAEELQIVRNLYLLEYTGGKMHIPTISSAKSVQLIKEAKAKGLNVTCSVAIHNLILTDEVLTDFDTRYKVMPPLRPDSERKVLIEAVLDGTIDMITSDHNPLDIELKKLEFDMAKDGTIGLESAFGALQTVLPLEVIVEKFTAGKPIFGFTNQDITEGAVASFTLFNPETHWTFSKEDIKSKSKNSAFLGQAMKGKAYGIYNQGKLILND</sequence>
<evidence type="ECO:0000256" key="1">
    <source>
        <dbReference type="ARBA" id="ARBA00022975"/>
    </source>
</evidence>
<gene>
    <name evidence="3" type="ORF">ACFSR3_15665</name>
</gene>
<dbReference type="EMBL" id="JBHUMD010000029">
    <property type="protein sequence ID" value="MFD2603502.1"/>
    <property type="molecule type" value="Genomic_DNA"/>
</dbReference>
<dbReference type="Proteomes" id="UP001597480">
    <property type="component" value="Unassembled WGS sequence"/>
</dbReference>
<dbReference type="SUPFAM" id="SSF51556">
    <property type="entry name" value="Metallo-dependent hydrolases"/>
    <property type="match status" value="1"/>
</dbReference>
<dbReference type="InterPro" id="IPR011059">
    <property type="entry name" value="Metal-dep_hydrolase_composite"/>
</dbReference>
<dbReference type="InterPro" id="IPR032466">
    <property type="entry name" value="Metal_Hydrolase"/>
</dbReference>
<evidence type="ECO:0000313" key="3">
    <source>
        <dbReference type="EMBL" id="MFD2603502.1"/>
    </source>
</evidence>
<proteinExistence type="predicted"/>
<dbReference type="RefSeq" id="WP_379822315.1">
    <property type="nucleotide sequence ID" value="NZ_JBHUMD010000029.1"/>
</dbReference>
<protein>
    <submittedName>
        <fullName evidence="3">Dihydroorotase family protein</fullName>
    </submittedName>
</protein>
<dbReference type="PANTHER" id="PTHR43668">
    <property type="entry name" value="ALLANTOINASE"/>
    <property type="match status" value="1"/>
</dbReference>
<dbReference type="CDD" id="cd01317">
    <property type="entry name" value="DHOase_IIa"/>
    <property type="match status" value="1"/>
</dbReference>
<feature type="domain" description="Dihydroorotase catalytic" evidence="2">
    <location>
        <begin position="56"/>
        <end position="236"/>
    </location>
</feature>
<name>A0ABW5P049_9FLAO</name>
<keyword evidence="4" id="KW-1185">Reference proteome</keyword>
<dbReference type="Gene3D" id="2.30.40.10">
    <property type="entry name" value="Urease, subunit C, domain 1"/>
    <property type="match status" value="1"/>
</dbReference>